<protein>
    <submittedName>
        <fullName evidence="1">Lipid A 3-O-deacylase (PagL)</fullName>
    </submittedName>
</protein>
<reference evidence="1 2" key="1">
    <citation type="submission" date="2017-03" db="EMBL/GenBank/DDBJ databases">
        <authorList>
            <person name="Afonso C.L."/>
            <person name="Miller P.J."/>
            <person name="Scott M.A."/>
            <person name="Spackman E."/>
            <person name="Goraichik I."/>
            <person name="Dimitrov K.M."/>
            <person name="Suarez D.L."/>
            <person name="Swayne D.E."/>
        </authorList>
    </citation>
    <scope>NUCLEOTIDE SEQUENCE [LARGE SCALE GENOMIC DNA]</scope>
    <source>
        <strain evidence="1 2">CECT 7751</strain>
    </source>
</reference>
<dbReference type="OrthoDB" id="6199047at2"/>
<name>A0A1X6ZWH0_9RHOB</name>
<dbReference type="Pfam" id="PF09411">
    <property type="entry name" value="PagL"/>
    <property type="match status" value="1"/>
</dbReference>
<dbReference type="EMBL" id="FWFN01000006">
    <property type="protein sequence ID" value="SLN63396.1"/>
    <property type="molecule type" value="Genomic_DNA"/>
</dbReference>
<evidence type="ECO:0000313" key="1">
    <source>
        <dbReference type="EMBL" id="SLN63396.1"/>
    </source>
</evidence>
<gene>
    <name evidence="1" type="ORF">PSM7751_03254</name>
</gene>
<evidence type="ECO:0000313" key="2">
    <source>
        <dbReference type="Proteomes" id="UP000193963"/>
    </source>
</evidence>
<dbReference type="InterPro" id="IPR018550">
    <property type="entry name" value="Lipid-A_deacylase-rel"/>
</dbReference>
<dbReference type="Gene3D" id="2.40.160.20">
    <property type="match status" value="1"/>
</dbReference>
<dbReference type="AlphaFoldDB" id="A0A1X6ZWH0"/>
<accession>A0A1X6ZWH0</accession>
<keyword evidence="2" id="KW-1185">Reference proteome</keyword>
<organism evidence="1 2">
    <name type="scientific">Pseudooceanicola marinus</name>
    <dbReference type="NCBI Taxonomy" id="396013"/>
    <lineage>
        <taxon>Bacteria</taxon>
        <taxon>Pseudomonadati</taxon>
        <taxon>Pseudomonadota</taxon>
        <taxon>Alphaproteobacteria</taxon>
        <taxon>Rhodobacterales</taxon>
        <taxon>Paracoccaceae</taxon>
        <taxon>Pseudooceanicola</taxon>
    </lineage>
</organism>
<dbReference type="Proteomes" id="UP000193963">
    <property type="component" value="Unassembled WGS sequence"/>
</dbReference>
<proteinExistence type="predicted"/>
<sequence>MDGALAVLFLAAGLTDMGMSHCGTTGCLAEAPAEQRLSFSAGDVWFQEDQISKEIYMKYDFGTSYGPFQPSFGLSVTDEGDAWVGLGASWTAELDQLYLQLSLMPGLYAQGDGPDLGHVVEFRSGIEVGFEARNGWRYGLVYDHRSNAEISGTNPGMETVQFRVSVPLR</sequence>
<dbReference type="RefSeq" id="WP_085889261.1">
    <property type="nucleotide sequence ID" value="NZ_FWFN01000006.1"/>
</dbReference>